<evidence type="ECO:0000256" key="9">
    <source>
        <dbReference type="ARBA" id="ARBA00023010"/>
    </source>
</evidence>
<dbReference type="Pfam" id="PF02699">
    <property type="entry name" value="YajC"/>
    <property type="match status" value="1"/>
</dbReference>
<keyword evidence="10 11" id="KW-0472">Membrane</keyword>
<evidence type="ECO:0000256" key="6">
    <source>
        <dbReference type="ARBA" id="ARBA00022692"/>
    </source>
</evidence>
<evidence type="ECO:0000256" key="4">
    <source>
        <dbReference type="ARBA" id="ARBA00022448"/>
    </source>
</evidence>
<organism evidence="12 13">
    <name type="scientific">Carboxylicivirga sediminis</name>
    <dbReference type="NCBI Taxonomy" id="2006564"/>
    <lineage>
        <taxon>Bacteria</taxon>
        <taxon>Pseudomonadati</taxon>
        <taxon>Bacteroidota</taxon>
        <taxon>Bacteroidia</taxon>
        <taxon>Marinilabiliales</taxon>
        <taxon>Marinilabiliaceae</taxon>
        <taxon>Carboxylicivirga</taxon>
    </lineage>
</organism>
<keyword evidence="4" id="KW-0813">Transport</keyword>
<keyword evidence="6 11" id="KW-0812">Transmembrane</keyword>
<dbReference type="InterPro" id="IPR003849">
    <property type="entry name" value="Preprotein_translocase_YajC"/>
</dbReference>
<reference evidence="12" key="1">
    <citation type="journal article" date="2018" name="Int. J. Syst. Evol. Microbiol.">
        <title>Carboxylicivirga sediminis sp. nov., isolated from coastal sediment.</title>
        <authorList>
            <person name="Wang F.Q."/>
            <person name="Ren L.H."/>
            <person name="Zou R.J."/>
            <person name="Sun Y.Z."/>
            <person name="Liu X.J."/>
            <person name="Jiang F."/>
            <person name="Liu L.J."/>
        </authorList>
    </citation>
    <scope>NUCLEOTIDE SEQUENCE</scope>
    <source>
        <strain evidence="12">JR1</strain>
    </source>
</reference>
<evidence type="ECO:0000256" key="10">
    <source>
        <dbReference type="ARBA" id="ARBA00023136"/>
    </source>
</evidence>
<keyword evidence="13" id="KW-1185">Reference proteome</keyword>
<comment type="subcellular location">
    <subcellularLocation>
        <location evidence="1">Cell membrane</location>
        <topology evidence="1">Single-pass membrane protein</topology>
    </subcellularLocation>
</comment>
<dbReference type="PRINTS" id="PR01853">
    <property type="entry name" value="YAJCTRNLCASE"/>
</dbReference>
<feature type="transmembrane region" description="Helical" evidence="11">
    <location>
        <begin position="20"/>
        <end position="39"/>
    </location>
</feature>
<keyword evidence="5" id="KW-1003">Cell membrane</keyword>
<name>A0A941J022_9BACT</name>
<evidence type="ECO:0000256" key="1">
    <source>
        <dbReference type="ARBA" id="ARBA00004162"/>
    </source>
</evidence>
<comment type="similarity">
    <text evidence="2">Belongs to the YajC family.</text>
</comment>
<dbReference type="GO" id="GO:0015031">
    <property type="term" value="P:protein transport"/>
    <property type="evidence" value="ECO:0007669"/>
    <property type="project" value="UniProtKB-KW"/>
</dbReference>
<gene>
    <name evidence="12" type="primary">yajC</name>
    <name evidence="12" type="ORF">KDU71_22305</name>
</gene>
<protein>
    <recommendedName>
        <fullName evidence="3">Sec translocon accessory complex subunit YajC</fullName>
    </recommendedName>
</protein>
<evidence type="ECO:0000313" key="13">
    <source>
        <dbReference type="Proteomes" id="UP000679220"/>
    </source>
</evidence>
<proteinExistence type="inferred from homology"/>
<evidence type="ECO:0000256" key="11">
    <source>
        <dbReference type="SAM" id="Phobius"/>
    </source>
</evidence>
<evidence type="ECO:0000256" key="3">
    <source>
        <dbReference type="ARBA" id="ARBA00014962"/>
    </source>
</evidence>
<reference evidence="12" key="2">
    <citation type="submission" date="2021-04" db="EMBL/GenBank/DDBJ databases">
        <authorList>
            <person name="Zhang T."/>
            <person name="Zhang Y."/>
            <person name="Lu D."/>
            <person name="Zuo D."/>
            <person name="Du Z."/>
        </authorList>
    </citation>
    <scope>NUCLEOTIDE SEQUENCE</scope>
    <source>
        <strain evidence="12">JR1</strain>
    </source>
</reference>
<dbReference type="PANTHER" id="PTHR33909:SF1">
    <property type="entry name" value="SEC TRANSLOCON ACCESSORY COMPLEX SUBUNIT YAJC"/>
    <property type="match status" value="1"/>
</dbReference>
<accession>A0A941J022</accession>
<evidence type="ECO:0000256" key="8">
    <source>
        <dbReference type="ARBA" id="ARBA00022989"/>
    </source>
</evidence>
<dbReference type="GO" id="GO:0005886">
    <property type="term" value="C:plasma membrane"/>
    <property type="evidence" value="ECO:0007669"/>
    <property type="project" value="UniProtKB-SubCell"/>
</dbReference>
<dbReference type="SMART" id="SM01323">
    <property type="entry name" value="YajC"/>
    <property type="match status" value="1"/>
</dbReference>
<evidence type="ECO:0000256" key="7">
    <source>
        <dbReference type="ARBA" id="ARBA00022927"/>
    </source>
</evidence>
<keyword evidence="9" id="KW-0811">Translocation</keyword>
<dbReference type="Proteomes" id="UP000679220">
    <property type="component" value="Unassembled WGS sequence"/>
</dbReference>
<evidence type="ECO:0000256" key="5">
    <source>
        <dbReference type="ARBA" id="ARBA00022475"/>
    </source>
</evidence>
<evidence type="ECO:0000256" key="2">
    <source>
        <dbReference type="ARBA" id="ARBA00006742"/>
    </source>
</evidence>
<dbReference type="RefSeq" id="WP_212193343.1">
    <property type="nucleotide sequence ID" value="NZ_JAGTAR010000062.1"/>
</dbReference>
<comment type="caution">
    <text evidence="12">The sequence shown here is derived from an EMBL/GenBank/DDBJ whole genome shotgun (WGS) entry which is preliminary data.</text>
</comment>
<dbReference type="EMBL" id="JAGTAR010000062">
    <property type="protein sequence ID" value="MBR8538320.1"/>
    <property type="molecule type" value="Genomic_DNA"/>
</dbReference>
<dbReference type="AlphaFoldDB" id="A0A941J022"/>
<dbReference type="PANTHER" id="PTHR33909">
    <property type="entry name" value="SEC TRANSLOCON ACCESSORY COMPLEX SUBUNIT YAJC"/>
    <property type="match status" value="1"/>
</dbReference>
<evidence type="ECO:0000313" key="12">
    <source>
        <dbReference type="EMBL" id="MBR8538320.1"/>
    </source>
</evidence>
<keyword evidence="8 11" id="KW-1133">Transmembrane helix</keyword>
<keyword evidence="7" id="KW-0653">Protein transport</keyword>
<dbReference type="NCBIfam" id="TIGR00739">
    <property type="entry name" value="yajC"/>
    <property type="match status" value="1"/>
</dbReference>
<sequence>MSFLNVFLSMPPQAAEGGNPLMSFAPFVLIIIVFYFFMIRPQMKRQKELRKYREALKKGDKVITTGGIYGKVAEVKDQFVTVEIADGVKVKMDKSAIVMDMSDVAANK</sequence>